<gene>
    <name evidence="3" type="ORF">QN215_00485</name>
</gene>
<keyword evidence="2" id="KW-0472">Membrane</keyword>
<dbReference type="AlphaFoldDB" id="A0AB39U6L8"/>
<feature type="transmembrane region" description="Helical" evidence="2">
    <location>
        <begin position="35"/>
        <end position="56"/>
    </location>
</feature>
<sequence>MTEHRILSFNLQENVRSPLSDWNGYNNSNLAQTGVAVQGLIEVAIILLLLSIGLIASRKLRRNNDSEDEGPYSNAPELNDGTSRIM</sequence>
<feature type="region of interest" description="Disordered" evidence="1">
    <location>
        <begin position="62"/>
        <end position="86"/>
    </location>
</feature>
<dbReference type="RefSeq" id="WP_369344229.1">
    <property type="nucleotide sequence ID" value="NZ_CP129674.1"/>
</dbReference>
<evidence type="ECO:0000256" key="2">
    <source>
        <dbReference type="SAM" id="Phobius"/>
    </source>
</evidence>
<proteinExistence type="predicted"/>
<evidence type="ECO:0000256" key="1">
    <source>
        <dbReference type="SAM" id="MobiDB-lite"/>
    </source>
</evidence>
<keyword evidence="2" id="KW-0812">Transmembrane</keyword>
<accession>A0AB39U6L8</accession>
<dbReference type="KEGG" id="baqk:QN215_00485"/>
<evidence type="ECO:0000313" key="3">
    <source>
        <dbReference type="EMBL" id="XDS44657.1"/>
    </source>
</evidence>
<organism evidence="3">
    <name type="scientific">Bifidobacterium aquikefiricola</name>
    <dbReference type="NCBI Taxonomy" id="3059038"/>
    <lineage>
        <taxon>Bacteria</taxon>
        <taxon>Bacillati</taxon>
        <taxon>Actinomycetota</taxon>
        <taxon>Actinomycetes</taxon>
        <taxon>Bifidobacteriales</taxon>
        <taxon>Bifidobacteriaceae</taxon>
        <taxon>Bifidobacterium</taxon>
    </lineage>
</organism>
<reference evidence="3" key="1">
    <citation type="submission" date="2023-07" db="EMBL/GenBank/DDBJ databases">
        <title>Bifidobacterium aquikefiriaerophilum sp. nov. and Bifidobacterium eccum sp. nov., isolated from water kefir.</title>
        <authorList>
            <person name="Breselge S."/>
            <person name="Bellassi P."/>
            <person name="Barcenilla C."/>
            <person name="Alvarez-Ordonez A."/>
            <person name="Morelli L."/>
            <person name="Cotter P.D."/>
        </authorList>
    </citation>
    <scope>NUCLEOTIDE SEQUENCE</scope>
    <source>
        <strain evidence="3">WK041_4_12</strain>
    </source>
</reference>
<dbReference type="EMBL" id="CP129674">
    <property type="protein sequence ID" value="XDS44657.1"/>
    <property type="molecule type" value="Genomic_DNA"/>
</dbReference>
<name>A0AB39U6L8_9BIFI</name>
<keyword evidence="2" id="KW-1133">Transmembrane helix</keyword>
<protein>
    <submittedName>
        <fullName evidence="3">Uncharacterized protein</fullName>
    </submittedName>
</protein>